<comment type="caution">
    <text evidence="1">The sequence shown here is derived from an EMBL/GenBank/DDBJ whole genome shotgun (WGS) entry which is preliminary data.</text>
</comment>
<evidence type="ECO:0000313" key="2">
    <source>
        <dbReference type="Proteomes" id="UP000606115"/>
    </source>
</evidence>
<keyword evidence="2" id="KW-1185">Reference proteome</keyword>
<evidence type="ECO:0000313" key="1">
    <source>
        <dbReference type="EMBL" id="GGJ48379.1"/>
    </source>
</evidence>
<sequence>MQSASESREHVVNCEIWIGVLPNARTNQAPRCRMLSAFDFDDGLGGFKESVRCNERTFFGDKETTATKFVENFRV</sequence>
<proteinExistence type="predicted"/>
<reference evidence="2" key="1">
    <citation type="journal article" date="2019" name="Int. J. Syst. Evol. Microbiol.">
        <title>The Global Catalogue of Microorganisms (GCM) 10K type strain sequencing project: providing services to taxonomists for standard genome sequencing and annotation.</title>
        <authorList>
            <consortium name="The Broad Institute Genomics Platform"/>
            <consortium name="The Broad Institute Genome Sequencing Center for Infectious Disease"/>
            <person name="Wu L."/>
            <person name="Ma J."/>
        </authorList>
    </citation>
    <scope>NUCLEOTIDE SEQUENCE [LARGE SCALE GENOMIC DNA]</scope>
    <source>
        <strain evidence="2">CGMCC 1.3685</strain>
    </source>
</reference>
<dbReference type="EMBL" id="BMKX01000001">
    <property type="protein sequence ID" value="GGJ48379.1"/>
    <property type="molecule type" value="Genomic_DNA"/>
</dbReference>
<name>A0ABQ2D8L0_9MICC</name>
<gene>
    <name evidence="1" type="ORF">GCM10007173_03720</name>
</gene>
<organism evidence="1 2">
    <name type="scientific">Glutamicibacter ardleyensis</name>
    <dbReference type="NCBI Taxonomy" id="225894"/>
    <lineage>
        <taxon>Bacteria</taxon>
        <taxon>Bacillati</taxon>
        <taxon>Actinomycetota</taxon>
        <taxon>Actinomycetes</taxon>
        <taxon>Micrococcales</taxon>
        <taxon>Micrococcaceae</taxon>
        <taxon>Glutamicibacter</taxon>
    </lineage>
</organism>
<accession>A0ABQ2D8L0</accession>
<protein>
    <submittedName>
        <fullName evidence="1">Uncharacterized protein</fullName>
    </submittedName>
</protein>
<dbReference type="Proteomes" id="UP000606115">
    <property type="component" value="Unassembled WGS sequence"/>
</dbReference>